<dbReference type="InterPro" id="IPR018191">
    <property type="entry name" value="4-OT"/>
</dbReference>
<organism evidence="12 13">
    <name type="scientific">Pseudomonas citronellolis</name>
    <dbReference type="NCBI Taxonomy" id="53408"/>
    <lineage>
        <taxon>Bacteria</taxon>
        <taxon>Pseudomonadati</taxon>
        <taxon>Pseudomonadota</taxon>
        <taxon>Gammaproteobacteria</taxon>
        <taxon>Pseudomonadales</taxon>
        <taxon>Pseudomonadaceae</taxon>
        <taxon>Pseudomonas</taxon>
    </lineage>
</organism>
<reference evidence="12 13" key="1">
    <citation type="submission" date="2016-05" db="EMBL/GenBank/DDBJ databases">
        <title>Genome Sequence of Pseudomonas citronellolis Strain SJTE-3, an Estrogens and Persistent Organic Pollutants degradation strain.</title>
        <authorList>
            <person name="Liang R."/>
        </authorList>
    </citation>
    <scope>NUCLEOTIDE SEQUENCE [LARGE SCALE GENOMIC DNA]</scope>
    <source>
        <strain evidence="12 13">SJTE-3</strain>
    </source>
</reference>
<evidence type="ECO:0000256" key="8">
    <source>
        <dbReference type="ARBA" id="ARBA00029674"/>
    </source>
</evidence>
<dbReference type="NCBIfam" id="TIGR00013">
    <property type="entry name" value="taut"/>
    <property type="match status" value="1"/>
</dbReference>
<dbReference type="RefSeq" id="WP_058071774.1">
    <property type="nucleotide sequence ID" value="NZ_CP015878.1"/>
</dbReference>
<dbReference type="InterPro" id="IPR014347">
    <property type="entry name" value="Tautomerase/MIF_sf"/>
</dbReference>
<dbReference type="NCBIfam" id="NF002571">
    <property type="entry name" value="PRK02220.1"/>
    <property type="match status" value="1"/>
</dbReference>
<keyword evidence="10" id="KW-0058">Aromatic hydrocarbons catabolism</keyword>
<evidence type="ECO:0000256" key="2">
    <source>
        <dbReference type="ARBA" id="ARBA00003024"/>
    </source>
</evidence>
<dbReference type="AlphaFoldDB" id="A0A1A9KAX4"/>
<accession>A0A1A9KAX4</accession>
<evidence type="ECO:0000259" key="11">
    <source>
        <dbReference type="Pfam" id="PF01361"/>
    </source>
</evidence>
<dbReference type="InterPro" id="IPR004370">
    <property type="entry name" value="4-OT-like_dom"/>
</dbReference>
<evidence type="ECO:0000256" key="10">
    <source>
        <dbReference type="RuleBase" id="RU362032"/>
    </source>
</evidence>
<dbReference type="EMBL" id="CP015878">
    <property type="protein sequence ID" value="ANI14654.1"/>
    <property type="molecule type" value="Genomic_DNA"/>
</dbReference>
<dbReference type="Gene3D" id="3.30.429.10">
    <property type="entry name" value="Macrophage Migration Inhibitory Factor"/>
    <property type="match status" value="1"/>
</dbReference>
<dbReference type="Proteomes" id="UP000077748">
    <property type="component" value="Chromosome"/>
</dbReference>
<evidence type="ECO:0000256" key="5">
    <source>
        <dbReference type="ARBA" id="ARBA00012667"/>
    </source>
</evidence>
<evidence type="ECO:0000256" key="3">
    <source>
        <dbReference type="ARBA" id="ARBA00006723"/>
    </source>
</evidence>
<comment type="function">
    <text evidence="2">Catalyzes the ketonization of 2-hydroxymuconate stereoselectively to yield 2-oxo-3-hexenedioate.</text>
</comment>
<dbReference type="SUPFAM" id="SSF55331">
    <property type="entry name" value="Tautomerase/MIF"/>
    <property type="match status" value="1"/>
</dbReference>
<keyword evidence="7 10" id="KW-0413">Isomerase</keyword>
<dbReference type="Pfam" id="PF01361">
    <property type="entry name" value="Tautomerase"/>
    <property type="match status" value="1"/>
</dbReference>
<dbReference type="PANTHER" id="PTHR35530">
    <property type="entry name" value="TAUTOMERASE-RELATED"/>
    <property type="match status" value="1"/>
</dbReference>
<evidence type="ECO:0000256" key="4">
    <source>
        <dbReference type="ARBA" id="ARBA00011643"/>
    </source>
</evidence>
<dbReference type="EC" id="5.3.2.6" evidence="5 10"/>
<evidence type="ECO:0000313" key="13">
    <source>
        <dbReference type="Proteomes" id="UP000077748"/>
    </source>
</evidence>
<evidence type="ECO:0000256" key="7">
    <source>
        <dbReference type="ARBA" id="ARBA00023235"/>
    </source>
</evidence>
<evidence type="ECO:0000256" key="9">
    <source>
        <dbReference type="PIRSR" id="PIRSR618191-1"/>
    </source>
</evidence>
<name>A0A1A9KAX4_9PSED</name>
<gene>
    <name evidence="12" type="ORF">A9C11_11950</name>
</gene>
<comment type="catalytic activity">
    <reaction evidence="1 10">
        <text>(2Z,4E)-2-hydroxyhexa-2,4-dienedioate = (3E)-2-oxohex-3-enedioate</text>
        <dbReference type="Rhea" id="RHEA:33431"/>
        <dbReference type="ChEBI" id="CHEBI:28080"/>
        <dbReference type="ChEBI" id="CHEBI:64908"/>
        <dbReference type="EC" id="5.3.2.6"/>
    </reaction>
</comment>
<evidence type="ECO:0000256" key="6">
    <source>
        <dbReference type="ARBA" id="ARBA00015750"/>
    </source>
</evidence>
<proteinExistence type="inferred from homology"/>
<comment type="similarity">
    <text evidence="3 10">Belongs to the 4-oxalocrotonate tautomerase family.</text>
</comment>
<dbReference type="PANTHER" id="PTHR35530:SF1">
    <property type="entry name" value="2-HYDROXYMUCONATE TAUTOMERASE"/>
    <property type="match status" value="1"/>
</dbReference>
<sequence length="64" mass="7232">MPIINIHLVEGRTDEQKEQLIHEVTEACHRALAVPRDAVRIILSDMARQHYGVGGQSRLKSESQ</sequence>
<protein>
    <recommendedName>
        <fullName evidence="6 10">2-hydroxymuconate tautomerase</fullName>
        <ecNumber evidence="5 10">5.3.2.6</ecNumber>
    </recommendedName>
    <alternativeName>
        <fullName evidence="8 10">4-oxalocrotonate tautomerase</fullName>
    </alternativeName>
</protein>
<feature type="active site" description="Proton acceptor; via imino nitrogen" evidence="9">
    <location>
        <position position="2"/>
    </location>
</feature>
<dbReference type="GO" id="GO:0016853">
    <property type="term" value="F:isomerase activity"/>
    <property type="evidence" value="ECO:0007669"/>
    <property type="project" value="UniProtKB-UniRule"/>
</dbReference>
<evidence type="ECO:0000313" key="12">
    <source>
        <dbReference type="EMBL" id="ANI14654.1"/>
    </source>
</evidence>
<comment type="subunit">
    <text evidence="4 10">Homohexamer.</text>
</comment>
<evidence type="ECO:0000256" key="1">
    <source>
        <dbReference type="ARBA" id="ARBA00001379"/>
    </source>
</evidence>
<feature type="domain" description="4-oxalocrotonate tautomerase-like" evidence="11">
    <location>
        <begin position="2"/>
        <end position="57"/>
    </location>
</feature>